<dbReference type="GO" id="GO:0016491">
    <property type="term" value="F:oxidoreductase activity"/>
    <property type="evidence" value="ECO:0007669"/>
    <property type="project" value="UniProtKB-KW"/>
</dbReference>
<dbReference type="InterPro" id="IPR002347">
    <property type="entry name" value="SDR_fam"/>
</dbReference>
<dbReference type="Pfam" id="PF00106">
    <property type="entry name" value="adh_short"/>
    <property type="match status" value="1"/>
</dbReference>
<dbReference type="PANTHER" id="PTHR43976">
    <property type="entry name" value="SHORT CHAIN DEHYDROGENASE"/>
    <property type="match status" value="1"/>
</dbReference>
<dbReference type="SUPFAM" id="SSF51735">
    <property type="entry name" value="NAD(P)-binding Rossmann-fold domains"/>
    <property type="match status" value="1"/>
</dbReference>
<dbReference type="Proteomes" id="UP001143330">
    <property type="component" value="Unassembled WGS sequence"/>
</dbReference>
<proteinExistence type="inferred from homology"/>
<name>A0A9W6JVJ7_9HYPH</name>
<dbReference type="InterPro" id="IPR036291">
    <property type="entry name" value="NAD(P)-bd_dom_sf"/>
</dbReference>
<dbReference type="PROSITE" id="PS00061">
    <property type="entry name" value="ADH_SHORT"/>
    <property type="match status" value="1"/>
</dbReference>
<reference evidence="4" key="2">
    <citation type="submission" date="2023-01" db="EMBL/GenBank/DDBJ databases">
        <authorList>
            <person name="Sun Q."/>
            <person name="Evtushenko L."/>
        </authorList>
    </citation>
    <scope>NUCLEOTIDE SEQUENCE</scope>
    <source>
        <strain evidence="4">VKM B-2789</strain>
    </source>
</reference>
<keyword evidence="5" id="KW-1185">Reference proteome</keyword>
<evidence type="ECO:0000256" key="2">
    <source>
        <dbReference type="ARBA" id="ARBA00023002"/>
    </source>
</evidence>
<dbReference type="PRINTS" id="PR00080">
    <property type="entry name" value="SDRFAMILY"/>
</dbReference>
<dbReference type="InterPro" id="IPR020904">
    <property type="entry name" value="Sc_DH/Rdtase_CS"/>
</dbReference>
<reference evidence="4" key="1">
    <citation type="journal article" date="2014" name="Int. J. Syst. Evol. Microbiol.">
        <title>Complete genome sequence of Corynebacterium casei LMG S-19264T (=DSM 44701T), isolated from a smear-ripened cheese.</title>
        <authorList>
            <consortium name="US DOE Joint Genome Institute (JGI-PGF)"/>
            <person name="Walter F."/>
            <person name="Albersmeier A."/>
            <person name="Kalinowski J."/>
            <person name="Ruckert C."/>
        </authorList>
    </citation>
    <scope>NUCLEOTIDE SEQUENCE</scope>
    <source>
        <strain evidence="4">VKM B-2789</strain>
    </source>
</reference>
<dbReference type="InterPro" id="IPR051911">
    <property type="entry name" value="SDR_oxidoreductase"/>
</dbReference>
<evidence type="ECO:0000256" key="1">
    <source>
        <dbReference type="ARBA" id="ARBA00006484"/>
    </source>
</evidence>
<dbReference type="NCBIfam" id="NF004824">
    <property type="entry name" value="PRK06180.1"/>
    <property type="match status" value="1"/>
</dbReference>
<accession>A0A9W6JVJ7</accession>
<evidence type="ECO:0000313" key="5">
    <source>
        <dbReference type="Proteomes" id="UP001143330"/>
    </source>
</evidence>
<dbReference type="PANTHER" id="PTHR43976:SF16">
    <property type="entry name" value="SHORT-CHAIN DEHYDROGENASE_REDUCTASE FAMILY PROTEIN"/>
    <property type="match status" value="1"/>
</dbReference>
<keyword evidence="2" id="KW-0560">Oxidoreductase</keyword>
<sequence length="284" mass="30290">MEIVMRTWFITGASRGFGALIAGEALAAGDNVVATARDPRTVIDTLGEHPRLLAVALDVNDEAQAFAAAGEAVKRFGRIDTLVNNAGFGLLGAVEESSAAEVERVFRTNVFGLLNVTRAVLPHMRRQRAGHVINISSLGGYGAYHGWGVYGATKFAVEGLSEALAQELAPLGIAVTVVEPGFFRTDFLDERSLVKTRAEIADYHETVGVMRSFAASANHAQPGDPAKLAKAFMTLANAEKKPLRLPLGSDAVARIEDKHAFVEGELAQWRALAVSTDHDDQAVA</sequence>
<comment type="caution">
    <text evidence="4">The sequence shown here is derived from an EMBL/GenBank/DDBJ whole genome shotgun (WGS) entry which is preliminary data.</text>
</comment>
<protein>
    <submittedName>
        <fullName evidence="4">Short-chain dehydrogenase/reductase</fullName>
    </submittedName>
</protein>
<organism evidence="4 5">
    <name type="scientific">Ancylobacter defluvii</name>
    <dbReference type="NCBI Taxonomy" id="1282440"/>
    <lineage>
        <taxon>Bacteria</taxon>
        <taxon>Pseudomonadati</taxon>
        <taxon>Pseudomonadota</taxon>
        <taxon>Alphaproteobacteria</taxon>
        <taxon>Hyphomicrobiales</taxon>
        <taxon>Xanthobacteraceae</taxon>
        <taxon>Ancylobacter</taxon>
    </lineage>
</organism>
<gene>
    <name evidence="4" type="ORF">GCM10017653_26260</name>
</gene>
<comment type="similarity">
    <text evidence="1 3">Belongs to the short-chain dehydrogenases/reductases (SDR) family.</text>
</comment>
<dbReference type="Gene3D" id="3.40.50.720">
    <property type="entry name" value="NAD(P)-binding Rossmann-like Domain"/>
    <property type="match status" value="1"/>
</dbReference>
<dbReference type="AlphaFoldDB" id="A0A9W6JVJ7"/>
<evidence type="ECO:0000256" key="3">
    <source>
        <dbReference type="RuleBase" id="RU000363"/>
    </source>
</evidence>
<evidence type="ECO:0000313" key="4">
    <source>
        <dbReference type="EMBL" id="GLK84556.1"/>
    </source>
</evidence>
<dbReference type="EMBL" id="BSFM01000014">
    <property type="protein sequence ID" value="GLK84556.1"/>
    <property type="molecule type" value="Genomic_DNA"/>
</dbReference>
<dbReference type="CDD" id="cd05374">
    <property type="entry name" value="17beta-HSD-like_SDR_c"/>
    <property type="match status" value="1"/>
</dbReference>
<dbReference type="PRINTS" id="PR00081">
    <property type="entry name" value="GDHRDH"/>
</dbReference>